<protein>
    <submittedName>
        <fullName evidence="1">Uncharacterized protein</fullName>
    </submittedName>
</protein>
<dbReference type="EMBL" id="GU943129">
    <property type="protein sequence ID" value="ADD96272.1"/>
    <property type="molecule type" value="Genomic_DNA"/>
</dbReference>
<sequence>MSNINNFKLDASADTLILDDDKDLKLFREINDRYESNEFLILTVTDRNKDIFANETLEYIHNLTLEIEEFASVQSVTAITNIPLVSSSKKPLTELINNIPNIFSKDIDPELAQEEILTSPIYKDLVISQDAKTTAMQVTLKKILN</sequence>
<proteinExistence type="predicted"/>
<name>D6PKM1_9ZZZZ</name>
<reference evidence="1" key="1">
    <citation type="journal article" date="2010" name="ISME J.">
        <title>Metagenome of the Mediterranean deep chlorophyll maximum studied by direct and fosmid library 454 pyrosequencing.</title>
        <authorList>
            <person name="Ghai R."/>
            <person name="Martin-Cuadrado A.B."/>
            <person name="Molto A.G."/>
            <person name="Heredia I.G."/>
            <person name="Cabrera R."/>
            <person name="Martin J."/>
            <person name="Verdu M."/>
            <person name="Deschamps P."/>
            <person name="Moreira D."/>
            <person name="Lopez-Garcia P."/>
            <person name="Mira A."/>
            <person name="Rodriguez-Valera F."/>
        </authorList>
    </citation>
    <scope>NUCLEOTIDE SEQUENCE</scope>
</reference>
<dbReference type="AlphaFoldDB" id="D6PKM1"/>
<organism evidence="1">
    <name type="scientific">uncultured organism MedDCM-OCT-S08-C1481</name>
    <dbReference type="NCBI Taxonomy" id="743630"/>
    <lineage>
        <taxon>unclassified sequences</taxon>
        <taxon>environmental samples</taxon>
    </lineage>
</organism>
<evidence type="ECO:0000313" key="1">
    <source>
        <dbReference type="EMBL" id="ADD96272.1"/>
    </source>
</evidence>
<accession>D6PKM1</accession>